<proteinExistence type="predicted"/>
<evidence type="ECO:0000313" key="2">
    <source>
        <dbReference type="Proteomes" id="UP000887574"/>
    </source>
</evidence>
<accession>A0A915DG50</accession>
<reference evidence="3" key="1">
    <citation type="submission" date="2022-11" db="UniProtKB">
        <authorList>
            <consortium name="WormBaseParasite"/>
        </authorList>
    </citation>
    <scope>IDENTIFICATION</scope>
</reference>
<keyword evidence="2" id="KW-1185">Reference proteome</keyword>
<sequence>MTTSNISVYSHEMWTDIGQPELDLPDIYPYYCCYPTGAICPANDNLMLFMIIMHFIKLYTHFIMIRLVYYRLLVEYEDEPEENDQLHGFLNKAYRMMAKIPPHPEPDQFWTE</sequence>
<name>A0A915DG50_9BILA</name>
<protein>
    <submittedName>
        <fullName evidence="3">Uncharacterized protein</fullName>
    </submittedName>
</protein>
<dbReference type="WBParaSite" id="jg19543">
    <property type="protein sequence ID" value="jg19543"/>
    <property type="gene ID" value="jg19543"/>
</dbReference>
<evidence type="ECO:0000256" key="1">
    <source>
        <dbReference type="SAM" id="Phobius"/>
    </source>
</evidence>
<keyword evidence="1" id="KW-0812">Transmembrane</keyword>
<evidence type="ECO:0000313" key="3">
    <source>
        <dbReference type="WBParaSite" id="jg19543"/>
    </source>
</evidence>
<dbReference type="Proteomes" id="UP000887574">
    <property type="component" value="Unplaced"/>
</dbReference>
<organism evidence="2 3">
    <name type="scientific">Ditylenchus dipsaci</name>
    <dbReference type="NCBI Taxonomy" id="166011"/>
    <lineage>
        <taxon>Eukaryota</taxon>
        <taxon>Metazoa</taxon>
        <taxon>Ecdysozoa</taxon>
        <taxon>Nematoda</taxon>
        <taxon>Chromadorea</taxon>
        <taxon>Rhabditida</taxon>
        <taxon>Tylenchina</taxon>
        <taxon>Tylenchomorpha</taxon>
        <taxon>Sphaerularioidea</taxon>
        <taxon>Anguinidae</taxon>
        <taxon>Anguininae</taxon>
        <taxon>Ditylenchus</taxon>
    </lineage>
</organism>
<feature type="transmembrane region" description="Helical" evidence="1">
    <location>
        <begin position="46"/>
        <end position="69"/>
    </location>
</feature>
<keyword evidence="1" id="KW-1133">Transmembrane helix</keyword>
<dbReference type="AlphaFoldDB" id="A0A915DG50"/>
<keyword evidence="1" id="KW-0472">Membrane</keyword>